<evidence type="ECO:0000313" key="2">
    <source>
        <dbReference type="Proteomes" id="UP000271098"/>
    </source>
</evidence>
<reference evidence="1 2" key="1">
    <citation type="submission" date="2018-11" db="EMBL/GenBank/DDBJ databases">
        <authorList>
            <consortium name="Pathogen Informatics"/>
        </authorList>
    </citation>
    <scope>NUCLEOTIDE SEQUENCE [LARGE SCALE GENOMIC DNA]</scope>
</reference>
<gene>
    <name evidence="1" type="ORF">GPUH_LOCUS17939</name>
</gene>
<keyword evidence="2" id="KW-1185">Reference proteome</keyword>
<protein>
    <submittedName>
        <fullName evidence="1">Uncharacterized protein</fullName>
    </submittedName>
</protein>
<evidence type="ECO:0000313" key="1">
    <source>
        <dbReference type="EMBL" id="VDN30734.1"/>
    </source>
</evidence>
<accession>A0A3P7MM74</accession>
<sequence>MFSGLHTYPLRCWVSAAAAAKQSASDVEFARRYFIEDGCPSADDNSLLSSLEQKTGPGRYAEWTKLTVPITRNLVSTSLLNGIADIGDGPSSHLTFRGDGRCPRASFCSPAAAEGRRWPAWLEPYLQHAVTVTLGNPIRILLANASEPSLDNDDTSVSDEMVAESDDKPISAAYGQYCL</sequence>
<dbReference type="OrthoDB" id="5847186at2759"/>
<dbReference type="AlphaFoldDB" id="A0A3P7MM74"/>
<proteinExistence type="predicted"/>
<organism evidence="1 2">
    <name type="scientific">Gongylonema pulchrum</name>
    <dbReference type="NCBI Taxonomy" id="637853"/>
    <lineage>
        <taxon>Eukaryota</taxon>
        <taxon>Metazoa</taxon>
        <taxon>Ecdysozoa</taxon>
        <taxon>Nematoda</taxon>
        <taxon>Chromadorea</taxon>
        <taxon>Rhabditida</taxon>
        <taxon>Spirurina</taxon>
        <taxon>Spiruromorpha</taxon>
        <taxon>Spiruroidea</taxon>
        <taxon>Gongylonematidae</taxon>
        <taxon>Gongylonema</taxon>
    </lineage>
</organism>
<dbReference type="Proteomes" id="UP000271098">
    <property type="component" value="Unassembled WGS sequence"/>
</dbReference>
<name>A0A3P7MM74_9BILA</name>
<dbReference type="EMBL" id="UYRT01085923">
    <property type="protein sequence ID" value="VDN30734.1"/>
    <property type="molecule type" value="Genomic_DNA"/>
</dbReference>